<comment type="similarity">
    <text evidence="2 7">Belongs to the NSE4 family.</text>
</comment>
<comment type="caution">
    <text evidence="10">The sequence shown here is derived from an EMBL/GenBank/DDBJ whole genome shotgun (WGS) entry which is preliminary data.</text>
</comment>
<accession>A0A834HDK9</accession>
<keyword evidence="6 7" id="KW-0539">Nucleus</keyword>
<feature type="compositionally biased region" description="Basic and acidic residues" evidence="8">
    <location>
        <begin position="360"/>
        <end position="381"/>
    </location>
</feature>
<feature type="compositionally biased region" description="Basic residues" evidence="8">
    <location>
        <begin position="420"/>
        <end position="430"/>
    </location>
</feature>
<feature type="compositionally biased region" description="Basic residues" evidence="8">
    <location>
        <begin position="224"/>
        <end position="233"/>
    </location>
</feature>
<comment type="subunit">
    <text evidence="7">Component of the SMC5-SMC6 complex.</text>
</comment>
<feature type="region of interest" description="Disordered" evidence="8">
    <location>
        <begin position="214"/>
        <end position="252"/>
    </location>
</feature>
<keyword evidence="11" id="KW-1185">Reference proteome</keyword>
<feature type="domain" description="Non-structural maintenance of chromosome element 4 C-terminal" evidence="9">
    <location>
        <begin position="273"/>
        <end position="359"/>
    </location>
</feature>
<evidence type="ECO:0000256" key="2">
    <source>
        <dbReference type="ARBA" id="ARBA00008997"/>
    </source>
</evidence>
<name>A0A834HDK9_RHOSS</name>
<gene>
    <name evidence="10" type="ORF">RHSIM_Rhsim03G0006500</name>
</gene>
<proteinExistence type="inferred from homology"/>
<evidence type="ECO:0000259" key="9">
    <source>
        <dbReference type="Pfam" id="PF08743"/>
    </source>
</evidence>
<comment type="function">
    <text evidence="7">Component of the SMC5-SMC6 complex, that promotes sister chromatid alignment after DNA damage and facilitates double-stranded DNA breaks (DSBs) repair via homologous recombination between sister chromatids.</text>
</comment>
<evidence type="ECO:0000256" key="4">
    <source>
        <dbReference type="ARBA" id="ARBA00023172"/>
    </source>
</evidence>
<evidence type="ECO:0000256" key="3">
    <source>
        <dbReference type="ARBA" id="ARBA00022763"/>
    </source>
</evidence>
<feature type="region of interest" description="Disordered" evidence="8">
    <location>
        <begin position="1"/>
        <end position="40"/>
    </location>
</feature>
<evidence type="ECO:0000313" key="11">
    <source>
        <dbReference type="Proteomes" id="UP000626092"/>
    </source>
</evidence>
<evidence type="ECO:0000256" key="8">
    <source>
        <dbReference type="SAM" id="MobiDB-lite"/>
    </source>
</evidence>
<evidence type="ECO:0000256" key="6">
    <source>
        <dbReference type="ARBA" id="ARBA00023242"/>
    </source>
</evidence>
<dbReference type="AlphaFoldDB" id="A0A834HDK9"/>
<dbReference type="PANTHER" id="PTHR16140:SF0">
    <property type="entry name" value="NON-STRUCTURAL MAINTENANCE OF CHROMOSOMES ELEMENT 4"/>
    <property type="match status" value="1"/>
</dbReference>
<keyword evidence="3 7" id="KW-0227">DNA damage</keyword>
<keyword evidence="5 7" id="KW-0234">DNA repair</keyword>
<dbReference type="GO" id="GO:0006310">
    <property type="term" value="P:DNA recombination"/>
    <property type="evidence" value="ECO:0007669"/>
    <property type="project" value="UniProtKB-UniRule"/>
</dbReference>
<dbReference type="EMBL" id="WJXA01000003">
    <property type="protein sequence ID" value="KAF7149184.1"/>
    <property type="molecule type" value="Genomic_DNA"/>
</dbReference>
<dbReference type="InterPro" id="IPR027786">
    <property type="entry name" value="Nse4/EID"/>
</dbReference>
<dbReference type="GO" id="GO:0030915">
    <property type="term" value="C:Smc5-Smc6 complex"/>
    <property type="evidence" value="ECO:0007669"/>
    <property type="project" value="UniProtKB-UniRule"/>
</dbReference>
<evidence type="ECO:0000256" key="1">
    <source>
        <dbReference type="ARBA" id="ARBA00004123"/>
    </source>
</evidence>
<dbReference type="OrthoDB" id="361242at2759"/>
<evidence type="ECO:0000256" key="7">
    <source>
        <dbReference type="RuleBase" id="RU365071"/>
    </source>
</evidence>
<protein>
    <recommendedName>
        <fullName evidence="7">Non-structural maintenance of chromosomes element 4</fullName>
    </recommendedName>
</protein>
<keyword evidence="4 7" id="KW-0233">DNA recombination</keyword>
<feature type="region of interest" description="Disordered" evidence="8">
    <location>
        <begin position="360"/>
        <end position="430"/>
    </location>
</feature>
<dbReference type="PANTHER" id="PTHR16140">
    <property type="entry name" value="NON-STRUCTURAL MAINTENANCE OF CHROMOSOMES ELEMENT 4"/>
    <property type="match status" value="1"/>
</dbReference>
<sequence length="430" mass="48075">MVRAVVKGEPSSRNNHNSRRRKDTAEAGVESNTNSGSGPETVFQRRVLRSRYLAVKNLISEKREDISGVDSDKFNSIINEVESLHQLGQLDVLCFVKPRRVLDENYIDILENIYCSGFVDAEMYVLFVVVSVREQVADAEALLDITSTLVSSVKAHGNEGITPSDLVNSLVRDFGRQGGASSSTSDGNNSVLWNDIGLAVSHVFRRAPGCTTMLGPMNTEPKQRKAIVQRKRVRPTEKARPEELEDTGTEERTDTDKNMATMFHTLKKNRRARLENVVLNRNSFAQTVENLFALSFLVKDGRAEIKVNEKGWHTVSPRNAPAADDVTSGEVSYSHFVFRFDFRDWKLMLDSVKVGEELMPHRNPADITSDSRTDKMPEETQAKGTSTPIRKLSRNRGLVLQEQSVVADSPESDDSAARRAAIRKGKRKLI</sequence>
<dbReference type="InterPro" id="IPR014854">
    <property type="entry name" value="Nse4_C"/>
</dbReference>
<evidence type="ECO:0000256" key="5">
    <source>
        <dbReference type="ARBA" id="ARBA00023204"/>
    </source>
</evidence>
<dbReference type="GO" id="GO:0006281">
    <property type="term" value="P:DNA repair"/>
    <property type="evidence" value="ECO:0007669"/>
    <property type="project" value="UniProtKB-UniRule"/>
</dbReference>
<organism evidence="10 11">
    <name type="scientific">Rhododendron simsii</name>
    <name type="common">Sims's rhododendron</name>
    <dbReference type="NCBI Taxonomy" id="118357"/>
    <lineage>
        <taxon>Eukaryota</taxon>
        <taxon>Viridiplantae</taxon>
        <taxon>Streptophyta</taxon>
        <taxon>Embryophyta</taxon>
        <taxon>Tracheophyta</taxon>
        <taxon>Spermatophyta</taxon>
        <taxon>Magnoliopsida</taxon>
        <taxon>eudicotyledons</taxon>
        <taxon>Gunneridae</taxon>
        <taxon>Pentapetalae</taxon>
        <taxon>asterids</taxon>
        <taxon>Ericales</taxon>
        <taxon>Ericaceae</taxon>
        <taxon>Ericoideae</taxon>
        <taxon>Rhodoreae</taxon>
        <taxon>Rhododendron</taxon>
    </lineage>
</organism>
<dbReference type="GO" id="GO:0005634">
    <property type="term" value="C:nucleus"/>
    <property type="evidence" value="ECO:0007669"/>
    <property type="project" value="UniProtKB-SubCell"/>
</dbReference>
<evidence type="ECO:0000313" key="10">
    <source>
        <dbReference type="EMBL" id="KAF7149184.1"/>
    </source>
</evidence>
<reference evidence="10" key="1">
    <citation type="submission" date="2019-11" db="EMBL/GenBank/DDBJ databases">
        <authorList>
            <person name="Liu Y."/>
            <person name="Hou J."/>
            <person name="Li T.-Q."/>
            <person name="Guan C.-H."/>
            <person name="Wu X."/>
            <person name="Wu H.-Z."/>
            <person name="Ling F."/>
            <person name="Zhang R."/>
            <person name="Shi X.-G."/>
            <person name="Ren J.-P."/>
            <person name="Chen E.-F."/>
            <person name="Sun J.-M."/>
        </authorList>
    </citation>
    <scope>NUCLEOTIDE SEQUENCE</scope>
    <source>
        <strain evidence="10">Adult_tree_wgs_1</strain>
        <tissue evidence="10">Leaves</tissue>
    </source>
</reference>
<dbReference type="Pfam" id="PF08743">
    <property type="entry name" value="Nse4_C"/>
    <property type="match status" value="1"/>
</dbReference>
<dbReference type="Proteomes" id="UP000626092">
    <property type="component" value="Unassembled WGS sequence"/>
</dbReference>
<comment type="subcellular location">
    <subcellularLocation>
        <location evidence="1 7">Nucleus</location>
    </subcellularLocation>
</comment>